<sequence length="207" mass="21999">MQLQVAIDRLTLDDAVTAAKKLDGHADIIEMGTSLVKDYGFAGMQAMRAAVVQSQLLVDLKTIDEGAYEFQQGFKAGADILTVMGASSWATIETVAKTTAAAGGTMMIDLLEVPQVKLKIITDVKRAIYALHHSKDRHDKLDPTATVAEFHHNFPQVQHIAIAGGVDLAGAKALAAQGLTDIVIVGGTIMNASDPVAATEEFMEAIR</sequence>
<dbReference type="SMART" id="SM00934">
    <property type="entry name" value="OMPdecase"/>
    <property type="match status" value="1"/>
</dbReference>
<dbReference type="InterPro" id="IPR001754">
    <property type="entry name" value="OMPdeCOase_dom"/>
</dbReference>
<dbReference type="Proteomes" id="UP000051236">
    <property type="component" value="Unassembled WGS sequence"/>
</dbReference>
<dbReference type="Gene3D" id="3.20.20.70">
    <property type="entry name" value="Aldolase class I"/>
    <property type="match status" value="1"/>
</dbReference>
<gene>
    <name evidence="3" type="ORF">FC83_GL003030</name>
</gene>
<evidence type="ECO:0000256" key="1">
    <source>
        <dbReference type="ARBA" id="ARBA00023239"/>
    </source>
</evidence>
<dbReference type="eggNOG" id="COG0269">
    <property type="taxonomic scope" value="Bacteria"/>
</dbReference>
<dbReference type="GO" id="GO:0033982">
    <property type="term" value="F:3-dehydro-L-gulonate-6-phosphate decarboxylase activity"/>
    <property type="evidence" value="ECO:0007669"/>
    <property type="project" value="TreeGrafter"/>
</dbReference>
<name>A0A0R1Y3C6_9LACO</name>
<proteinExistence type="predicted"/>
<protein>
    <submittedName>
        <fullName evidence="3">3-hexulose-6-phosphate synthase</fullName>
    </submittedName>
</protein>
<dbReference type="GO" id="GO:0004590">
    <property type="term" value="F:orotidine-5'-phosphate decarboxylase activity"/>
    <property type="evidence" value="ECO:0007669"/>
    <property type="project" value="InterPro"/>
</dbReference>
<dbReference type="PANTHER" id="PTHR35039">
    <property type="entry name" value="3-KETO-L-GULONATE-6-PHOSPHATE DECARBOXYLASE SGBH-RELATED"/>
    <property type="match status" value="1"/>
</dbReference>
<keyword evidence="4" id="KW-1185">Reference proteome</keyword>
<dbReference type="RefSeq" id="WP_057002334.1">
    <property type="nucleotide sequence ID" value="NZ_AZGA01000005.1"/>
</dbReference>
<dbReference type="PANTHER" id="PTHR35039:SF3">
    <property type="entry name" value="3-KETO-L-GULONATE-6-PHOSPHATE DECARBOXYLASE SGBH-RELATED"/>
    <property type="match status" value="1"/>
</dbReference>
<dbReference type="InterPro" id="IPR013785">
    <property type="entry name" value="Aldolase_TIM"/>
</dbReference>
<dbReference type="InterPro" id="IPR011060">
    <property type="entry name" value="RibuloseP-bd_barrel"/>
</dbReference>
<feature type="domain" description="Orotidine 5'-phosphate decarboxylase" evidence="2">
    <location>
        <begin position="2"/>
        <end position="202"/>
    </location>
</feature>
<dbReference type="AlphaFoldDB" id="A0A0R1Y3C6"/>
<comment type="caution">
    <text evidence="3">The sequence shown here is derived from an EMBL/GenBank/DDBJ whole genome shotgun (WGS) entry which is preliminary data.</text>
</comment>
<dbReference type="STRING" id="1423734.FC83_GL003030"/>
<accession>A0A0R1Y3C6</accession>
<dbReference type="PATRIC" id="fig|1423734.3.peg.3080"/>
<dbReference type="SUPFAM" id="SSF51366">
    <property type="entry name" value="Ribulose-phoshate binding barrel"/>
    <property type="match status" value="1"/>
</dbReference>
<keyword evidence="1" id="KW-0456">Lyase</keyword>
<dbReference type="GO" id="GO:0006207">
    <property type="term" value="P:'de novo' pyrimidine nucleobase biosynthetic process"/>
    <property type="evidence" value="ECO:0007669"/>
    <property type="project" value="InterPro"/>
</dbReference>
<dbReference type="EMBL" id="AZGA01000005">
    <property type="protein sequence ID" value="KRM36277.1"/>
    <property type="molecule type" value="Genomic_DNA"/>
</dbReference>
<evidence type="ECO:0000313" key="3">
    <source>
        <dbReference type="EMBL" id="KRM36277.1"/>
    </source>
</evidence>
<dbReference type="Pfam" id="PF00215">
    <property type="entry name" value="OMPdecase"/>
    <property type="match status" value="1"/>
</dbReference>
<reference evidence="3 4" key="1">
    <citation type="journal article" date="2015" name="Genome Announc.">
        <title>Expanding the biotechnology potential of lactobacilli through comparative genomics of 213 strains and associated genera.</title>
        <authorList>
            <person name="Sun Z."/>
            <person name="Harris H.M."/>
            <person name="McCann A."/>
            <person name="Guo C."/>
            <person name="Argimon S."/>
            <person name="Zhang W."/>
            <person name="Yang X."/>
            <person name="Jeffery I.B."/>
            <person name="Cooney J.C."/>
            <person name="Kagawa T.F."/>
            <person name="Liu W."/>
            <person name="Song Y."/>
            <person name="Salvetti E."/>
            <person name="Wrobel A."/>
            <person name="Rasinkangas P."/>
            <person name="Parkhill J."/>
            <person name="Rea M.C."/>
            <person name="O'Sullivan O."/>
            <person name="Ritari J."/>
            <person name="Douillard F.P."/>
            <person name="Paul Ross R."/>
            <person name="Yang R."/>
            <person name="Briner A.E."/>
            <person name="Felis G.E."/>
            <person name="de Vos W.M."/>
            <person name="Barrangou R."/>
            <person name="Klaenhammer T.R."/>
            <person name="Caufield P.W."/>
            <person name="Cui Y."/>
            <person name="Zhang H."/>
            <person name="O'Toole P.W."/>
        </authorList>
    </citation>
    <scope>NUCLEOTIDE SEQUENCE [LARGE SCALE GENOMIC DNA]</scope>
    <source>
        <strain evidence="3 4">DSM 18527</strain>
    </source>
</reference>
<evidence type="ECO:0000313" key="4">
    <source>
        <dbReference type="Proteomes" id="UP000051236"/>
    </source>
</evidence>
<organism evidence="3 4">
    <name type="scientific">Agrilactobacillus composti DSM 18527 = JCM 14202</name>
    <dbReference type="NCBI Taxonomy" id="1423734"/>
    <lineage>
        <taxon>Bacteria</taxon>
        <taxon>Bacillati</taxon>
        <taxon>Bacillota</taxon>
        <taxon>Bacilli</taxon>
        <taxon>Lactobacillales</taxon>
        <taxon>Lactobacillaceae</taxon>
        <taxon>Agrilactobacillus</taxon>
    </lineage>
</organism>
<evidence type="ECO:0000259" key="2">
    <source>
        <dbReference type="SMART" id="SM00934"/>
    </source>
</evidence>
<dbReference type="GO" id="GO:0019854">
    <property type="term" value="P:L-ascorbic acid catabolic process"/>
    <property type="evidence" value="ECO:0007669"/>
    <property type="project" value="TreeGrafter"/>
</dbReference>